<keyword evidence="5" id="KW-1185">Reference proteome</keyword>
<dbReference type="Proteomes" id="UP000561011">
    <property type="component" value="Unassembled WGS sequence"/>
</dbReference>
<comment type="similarity">
    <text evidence="1">Belongs to the glycosyltransferase group 1 family. Glycosyltransferase 4 subfamily.</text>
</comment>
<accession>A0A853EV58</accession>
<name>A0A853EV58_9MICO</name>
<evidence type="ECO:0000256" key="3">
    <source>
        <dbReference type="ARBA" id="ARBA00022679"/>
    </source>
</evidence>
<dbReference type="PANTHER" id="PTHR12526">
    <property type="entry name" value="GLYCOSYLTRANSFERASE"/>
    <property type="match status" value="1"/>
</dbReference>
<keyword evidence="3 4" id="KW-0808">Transferase</keyword>
<proteinExistence type="inferred from homology"/>
<dbReference type="AlphaFoldDB" id="A0A853EV58"/>
<gene>
    <name evidence="4" type="ORF">HZZ10_13040</name>
</gene>
<dbReference type="PANTHER" id="PTHR12526:SF640">
    <property type="entry name" value="COLANIC ACID BIOSYNTHESIS GLYCOSYLTRANSFERASE WCAL-RELATED"/>
    <property type="match status" value="1"/>
</dbReference>
<evidence type="ECO:0000256" key="2">
    <source>
        <dbReference type="ARBA" id="ARBA00022676"/>
    </source>
</evidence>
<reference evidence="4 5" key="1">
    <citation type="submission" date="2020-07" db="EMBL/GenBank/DDBJ databases">
        <title>MOT database genomes.</title>
        <authorList>
            <person name="Joseph S."/>
            <person name="Aduse-Opoku J."/>
            <person name="Hashim A."/>
            <person name="Wade W."/>
            <person name="Curtis M."/>
        </authorList>
    </citation>
    <scope>NUCLEOTIDE SEQUENCE [LARGE SCALE GENOMIC DNA]</scope>
    <source>
        <strain evidence="4 5">DSM 100099</strain>
    </source>
</reference>
<comment type="caution">
    <text evidence="4">The sequence shown here is derived from an EMBL/GenBank/DDBJ whole genome shotgun (WGS) entry which is preliminary data.</text>
</comment>
<keyword evidence="2" id="KW-0328">Glycosyltransferase</keyword>
<protein>
    <submittedName>
        <fullName evidence="4">Glycosyltransferase</fullName>
    </submittedName>
</protein>
<dbReference type="EMBL" id="JACBYE010000034">
    <property type="protein sequence ID" value="NYS94439.1"/>
    <property type="molecule type" value="Genomic_DNA"/>
</dbReference>
<dbReference type="Pfam" id="PF13692">
    <property type="entry name" value="Glyco_trans_1_4"/>
    <property type="match status" value="1"/>
</dbReference>
<sequence length="550" mass="59655">MDTTHETVAAIEEALGVSGVSLSLTDHGRDVVGRLGATWFVAAVRSLALAHPGSPLELVLEAVSIEPFPRPVPIHPSSAGGMYGEGRAIGRISVPAAGGGSAPVVSRVLIVPSAQMLEHGGGFEFIAPTSLKRRVAGRVYKELYRRAPLSLDRWRQQRNSQVIGHRASMAPISPALTSVVPERHRSQDGRPVAWLALHWLETGGAESWAFDAARLAREAGYEVVMTADVPAPQREVERALAVADHVYLPANALAEEDWGQFLENLVVAHDISLVHIHHSARAYGFLPELRHRRPSTVVIDSTHIVEHRTGGFVKTSIEYSQHIDEHHVISPELRDLYLLDSHVEPSKVRYHPLTSPRPGTVPTPVAREGRALRIGFLGRLAPQKRPFLFVEMARRLHARHPDDFTFVMQGSGVLDELTSGQIARAGLAGVIERRAWGPVDDFLSSIDVLVVSSDNEGLTLTTLEAEQFGVLVLSADVGSQRTVIAPQVLVPREPAGFLRESVAALTHLATTPGAFETAARVQTELATALSAVESAATYLTTTLRTHKEPS</sequence>
<evidence type="ECO:0000256" key="1">
    <source>
        <dbReference type="ARBA" id="ARBA00009481"/>
    </source>
</evidence>
<evidence type="ECO:0000313" key="5">
    <source>
        <dbReference type="Proteomes" id="UP000561011"/>
    </source>
</evidence>
<dbReference type="RefSeq" id="WP_179913831.1">
    <property type="nucleotide sequence ID" value="NZ_JACBYE010000034.1"/>
</dbReference>
<dbReference type="Gene3D" id="3.40.50.2000">
    <property type="entry name" value="Glycogen Phosphorylase B"/>
    <property type="match status" value="2"/>
</dbReference>
<dbReference type="GO" id="GO:0016757">
    <property type="term" value="F:glycosyltransferase activity"/>
    <property type="evidence" value="ECO:0007669"/>
    <property type="project" value="UniProtKB-KW"/>
</dbReference>
<evidence type="ECO:0000313" key="4">
    <source>
        <dbReference type="EMBL" id="NYS94439.1"/>
    </source>
</evidence>
<organism evidence="4 5">
    <name type="scientific">Sanguibacter inulinus</name>
    <dbReference type="NCBI Taxonomy" id="60922"/>
    <lineage>
        <taxon>Bacteria</taxon>
        <taxon>Bacillati</taxon>
        <taxon>Actinomycetota</taxon>
        <taxon>Actinomycetes</taxon>
        <taxon>Micrococcales</taxon>
        <taxon>Sanguibacteraceae</taxon>
        <taxon>Sanguibacter</taxon>
    </lineage>
</organism>
<dbReference type="SUPFAM" id="SSF53756">
    <property type="entry name" value="UDP-Glycosyltransferase/glycogen phosphorylase"/>
    <property type="match status" value="1"/>
</dbReference>